<dbReference type="AlphaFoldDB" id="A0A7Z9BMY4"/>
<keyword evidence="2" id="KW-0605">Phycobilisome</keyword>
<sequence>MTPSYDIEILKKRLHQLSDEQLKQDYLRGVLTFDFLAEVLGEVDSEELILQLVSLGLKLNIIQGILLTKNVKSEFQIKAFSLVLQLNIPLALKIRLLGQTRSPLLLSWFLKGLHHNNETVNAWSAWAIAQIGQAAESSLLKALKDPQQKVRLWATWGLGEIGSDRAIRGLILALHHEDSQVRWRAASALGKIKNRLATTKLREILVSDRDHYVRGRAATALGNLGGAAAIIGLKNALDDQEFYVYTNAVYGLETIGDSFAIKVLLQALNHGNSDVRIRVVEVLGRSGGDFIVNKLLNKIHDPDPFVRAKVVETIQSMNTPLAIGGLKTALNDTDIYVRSWAETALEKLDSPSPTTLFKILFDSDITSPHANLPKLWIASRAEAGEYILQKSRGANIHHLISIGSPGSELPEGFDQVPNRLRLEFDDIDTPCHDPEYVLPSLQHILKALHFMKSVRGHQGDLLIHCQAGISRSTAIAFTLYAYGLGIGKEAEALNYIVAVQPQAIPNQWIVELADIALKRGGRLIQTLRNYRRSFPNS</sequence>
<dbReference type="PANTHER" id="PTHR12697:SF5">
    <property type="entry name" value="DEOXYHYPUSINE HYDROXYLASE"/>
    <property type="match status" value="1"/>
</dbReference>
<dbReference type="InterPro" id="IPR016024">
    <property type="entry name" value="ARM-type_fold"/>
</dbReference>
<dbReference type="CDD" id="cd14498">
    <property type="entry name" value="DSP"/>
    <property type="match status" value="1"/>
</dbReference>
<dbReference type="SUPFAM" id="SSF52799">
    <property type="entry name" value="(Phosphotyrosine protein) phosphatases II"/>
    <property type="match status" value="1"/>
</dbReference>
<dbReference type="SUPFAM" id="SSF48371">
    <property type="entry name" value="ARM repeat"/>
    <property type="match status" value="1"/>
</dbReference>
<evidence type="ECO:0000256" key="2">
    <source>
        <dbReference type="ARBA" id="ARBA00022738"/>
    </source>
</evidence>
<dbReference type="PROSITE" id="PS50056">
    <property type="entry name" value="TYR_PHOSPHATASE_2"/>
    <property type="match status" value="1"/>
</dbReference>
<evidence type="ECO:0000259" key="3">
    <source>
        <dbReference type="PROSITE" id="PS50056"/>
    </source>
</evidence>
<proteinExistence type="predicted"/>
<evidence type="ECO:0000313" key="5">
    <source>
        <dbReference type="Proteomes" id="UP000182190"/>
    </source>
</evidence>
<dbReference type="InterPro" id="IPR004155">
    <property type="entry name" value="PBS_lyase_HEAT"/>
</dbReference>
<protein>
    <submittedName>
        <fullName evidence="4">PBS lyase HEAT-like repeat domain protein</fullName>
    </submittedName>
</protein>
<reference evidence="4" key="1">
    <citation type="submission" date="2019-10" db="EMBL/GenBank/DDBJ databases">
        <authorList>
            <consortium name="Genoscope - CEA"/>
            <person name="William W."/>
        </authorList>
    </citation>
    <scope>NUCLEOTIDE SEQUENCE [LARGE SCALE GENOMIC DNA]</scope>
    <source>
        <strain evidence="4">BBR_PRJEB10994</strain>
    </source>
</reference>
<dbReference type="Pfam" id="PF13646">
    <property type="entry name" value="HEAT_2"/>
    <property type="match status" value="2"/>
</dbReference>
<dbReference type="EMBL" id="CZCS02000013">
    <property type="protein sequence ID" value="VXD14669.1"/>
    <property type="molecule type" value="Genomic_DNA"/>
</dbReference>
<evidence type="ECO:0000256" key="1">
    <source>
        <dbReference type="ARBA" id="ARBA00022549"/>
    </source>
</evidence>
<dbReference type="InterPro" id="IPR011989">
    <property type="entry name" value="ARM-like"/>
</dbReference>
<dbReference type="GO" id="GO:0030089">
    <property type="term" value="C:phycobilisome"/>
    <property type="evidence" value="ECO:0007669"/>
    <property type="project" value="UniProtKB-KW"/>
</dbReference>
<keyword evidence="5" id="KW-1185">Reference proteome</keyword>
<dbReference type="InterPro" id="IPR000387">
    <property type="entry name" value="Tyr_Pase_dom"/>
</dbReference>
<dbReference type="GO" id="GO:0016491">
    <property type="term" value="F:oxidoreductase activity"/>
    <property type="evidence" value="ECO:0007669"/>
    <property type="project" value="TreeGrafter"/>
</dbReference>
<dbReference type="SMART" id="SM00567">
    <property type="entry name" value="EZ_HEAT"/>
    <property type="match status" value="7"/>
</dbReference>
<dbReference type="RefSeq" id="WP_083616220.1">
    <property type="nucleotide sequence ID" value="NZ_LR734982.1"/>
</dbReference>
<dbReference type="Proteomes" id="UP000182190">
    <property type="component" value="Unassembled WGS sequence"/>
</dbReference>
<dbReference type="GO" id="GO:0016829">
    <property type="term" value="F:lyase activity"/>
    <property type="evidence" value="ECO:0007669"/>
    <property type="project" value="UniProtKB-KW"/>
</dbReference>
<dbReference type="PANTHER" id="PTHR12697">
    <property type="entry name" value="PBS LYASE HEAT-LIKE PROTEIN"/>
    <property type="match status" value="1"/>
</dbReference>
<organism evidence="4 5">
    <name type="scientific">Planktothrix paucivesiculata PCC 9631</name>
    <dbReference type="NCBI Taxonomy" id="671071"/>
    <lineage>
        <taxon>Bacteria</taxon>
        <taxon>Bacillati</taxon>
        <taxon>Cyanobacteriota</taxon>
        <taxon>Cyanophyceae</taxon>
        <taxon>Oscillatoriophycideae</taxon>
        <taxon>Oscillatoriales</taxon>
        <taxon>Microcoleaceae</taxon>
        <taxon>Planktothrix</taxon>
    </lineage>
</organism>
<gene>
    <name evidence="4" type="ORF">PL9631_110101</name>
</gene>
<dbReference type="InterPro" id="IPR016130">
    <property type="entry name" value="Tyr_Pase_AS"/>
</dbReference>
<comment type="caution">
    <text evidence="4">The sequence shown here is derived from an EMBL/GenBank/DDBJ whole genome shotgun (WGS) entry which is preliminary data.</text>
</comment>
<dbReference type="Gene3D" id="1.25.10.10">
    <property type="entry name" value="Leucine-rich Repeat Variant"/>
    <property type="match status" value="2"/>
</dbReference>
<name>A0A7Z9BMY4_9CYAN</name>
<dbReference type="Gene3D" id="3.90.190.10">
    <property type="entry name" value="Protein tyrosine phosphatase superfamily"/>
    <property type="match status" value="1"/>
</dbReference>
<dbReference type="InterPro" id="IPR029021">
    <property type="entry name" value="Prot-tyrosine_phosphatase-like"/>
</dbReference>
<feature type="domain" description="Tyrosine specific protein phosphatases" evidence="3">
    <location>
        <begin position="448"/>
        <end position="475"/>
    </location>
</feature>
<evidence type="ECO:0000313" key="4">
    <source>
        <dbReference type="EMBL" id="VXD14669.1"/>
    </source>
</evidence>
<dbReference type="OrthoDB" id="437665at2"/>
<accession>A0A7Z9BMY4</accession>
<keyword evidence="1" id="KW-0042">Antenna complex</keyword>
<dbReference type="PROSITE" id="PS00383">
    <property type="entry name" value="TYR_PHOSPHATASE_1"/>
    <property type="match status" value="1"/>
</dbReference>